<proteinExistence type="predicted"/>
<dbReference type="Proteomes" id="UP000192328">
    <property type="component" value="Unassembled WGS sequence"/>
</dbReference>
<sequence>MPPEGETFRGLSVVGKSRILWYIVFIRNNEVCCICFLMKAD</sequence>
<evidence type="ECO:0000313" key="2">
    <source>
        <dbReference type="Proteomes" id="UP000192328"/>
    </source>
</evidence>
<accession>A0AC61PQN8</accession>
<dbReference type="EMBL" id="FWXZ01000009">
    <property type="protein sequence ID" value="SMC91265.1"/>
    <property type="molecule type" value="Genomic_DNA"/>
</dbReference>
<protein>
    <submittedName>
        <fullName evidence="1">Uncharacterized protein</fullName>
    </submittedName>
</protein>
<keyword evidence="2" id="KW-1185">Reference proteome</keyword>
<name>A0AC61PQN8_9FIRM</name>
<organism evidence="1 2">
    <name type="scientific">Aristaeella lactis</name>
    <dbReference type="NCBI Taxonomy" id="3046383"/>
    <lineage>
        <taxon>Bacteria</taxon>
        <taxon>Bacillati</taxon>
        <taxon>Bacillota</taxon>
        <taxon>Clostridia</taxon>
        <taxon>Eubacteriales</taxon>
        <taxon>Aristaeellaceae</taxon>
        <taxon>Aristaeella</taxon>
    </lineage>
</organism>
<comment type="caution">
    <text evidence="1">The sequence shown here is derived from an EMBL/GenBank/DDBJ whole genome shotgun (WGS) entry which is preliminary data.</text>
</comment>
<gene>
    <name evidence="1" type="ORF">SAMN06297397_3109</name>
</gene>
<evidence type="ECO:0000313" key="1">
    <source>
        <dbReference type="EMBL" id="SMC91265.1"/>
    </source>
</evidence>
<reference evidence="1" key="1">
    <citation type="submission" date="2017-04" db="EMBL/GenBank/DDBJ databases">
        <authorList>
            <person name="Varghese N."/>
            <person name="Submissions S."/>
        </authorList>
    </citation>
    <scope>NUCLEOTIDE SEQUENCE</scope>
    <source>
        <strain evidence="1">WTE2008</strain>
    </source>
</reference>